<feature type="region of interest" description="Disordered" evidence="2">
    <location>
        <begin position="663"/>
        <end position="701"/>
    </location>
</feature>
<feature type="compositionally biased region" description="Low complexity" evidence="2">
    <location>
        <begin position="445"/>
        <end position="456"/>
    </location>
</feature>
<feature type="compositionally biased region" description="Low complexity" evidence="2">
    <location>
        <begin position="376"/>
        <end position="403"/>
    </location>
</feature>
<accession>A0AAW1NZD9</accession>
<evidence type="ECO:0000256" key="2">
    <source>
        <dbReference type="SAM" id="MobiDB-lite"/>
    </source>
</evidence>
<sequence>MSIKKKSHIADLIAGSGLLGGGIRREAGAVRSPTRGRPGASTFEGRRATQLSTRVTLAFPQLQDLDRRRQDKRSQLEGWMRKLNAVSTRVSDSGSAGGLPSARSSIDGEEDWQQMGGRLEAAITQAEAVARNADISRRKAESAMQKSAKQAALLQTQLDQQLKLASLAESRHQQELAALQQSLAQQEKAAQAAAAASAHEAEKAVAQLKDSAKEQQRSLQSLVNSLRERDAAIAQLQQQLARQPLANSSAMLNASTTPLSATNIAAKPSAALLNSLKMQSLELAGQLVQPAEQVKMPLGELSVPWLHAKLTELEKAQAVALRKLERARAEDKARYASCLHQLEGLLAGLERQQQSTLQTTEAAMQSIMERAARIMSGRAAGTSGSSGETAPRRPASAAGRSRPQTPTAAPTSLAVLSEMNEQLAAENAALLLQLSRSASRRHSAAGEAAGEAGNGRTPSRPPSALQGVVAAASRDAALAHKRGQLPAILRPEAWGDDSPDAESGELVESLSLAEQNLELRAAQMQLKGQIGELQGRLQVLEGRLEEALEQVRDGAAARRQLEQDLAYTRTTREELRRQVQDMEASMHSAEAFRAELARAEQAEQAAKAARAEVVRQRNLVLSNKREAEAEKAALRAEMAKVDAELTLVQELLRSKDLVIERMTSQESQDAGARRLRPPSRMAESAHFADGGAEDVESSGLSVTRRGASFSSSFLDRQDLKRLQLENGAARDEISELRTALKRHQRQAQAQQAQQHSMVRALRAELRQASEAGEQQARNHEHALEAATAALAACQAECGELQGTCRSLEGQLERAHADAQYLRMRLKMPRTQPNLSVVNVLDLSCS</sequence>
<proteinExistence type="predicted"/>
<dbReference type="Proteomes" id="UP001489004">
    <property type="component" value="Unassembled WGS sequence"/>
</dbReference>
<dbReference type="AlphaFoldDB" id="A0AAW1NZD9"/>
<evidence type="ECO:0000313" key="4">
    <source>
        <dbReference type="Proteomes" id="UP001489004"/>
    </source>
</evidence>
<organism evidence="3 4">
    <name type="scientific">[Myrmecia] bisecta</name>
    <dbReference type="NCBI Taxonomy" id="41462"/>
    <lineage>
        <taxon>Eukaryota</taxon>
        <taxon>Viridiplantae</taxon>
        <taxon>Chlorophyta</taxon>
        <taxon>core chlorophytes</taxon>
        <taxon>Trebouxiophyceae</taxon>
        <taxon>Trebouxiales</taxon>
        <taxon>Trebouxiaceae</taxon>
        <taxon>Myrmecia</taxon>
    </lineage>
</organism>
<dbReference type="EMBL" id="JALJOR010000021">
    <property type="protein sequence ID" value="KAK9803379.1"/>
    <property type="molecule type" value="Genomic_DNA"/>
</dbReference>
<feature type="region of interest" description="Disordered" evidence="2">
    <location>
        <begin position="87"/>
        <end position="113"/>
    </location>
</feature>
<feature type="coiled-coil region" evidence="1">
    <location>
        <begin position="169"/>
        <end position="239"/>
    </location>
</feature>
<evidence type="ECO:0000256" key="1">
    <source>
        <dbReference type="SAM" id="Coils"/>
    </source>
</evidence>
<feature type="coiled-coil region" evidence="1">
    <location>
        <begin position="530"/>
        <end position="644"/>
    </location>
</feature>
<feature type="region of interest" description="Disordered" evidence="2">
    <location>
        <begin position="27"/>
        <end position="47"/>
    </location>
</feature>
<gene>
    <name evidence="3" type="ORF">WJX72_002228</name>
</gene>
<protein>
    <submittedName>
        <fullName evidence="3">Uncharacterized protein</fullName>
    </submittedName>
</protein>
<evidence type="ECO:0000313" key="3">
    <source>
        <dbReference type="EMBL" id="KAK9803379.1"/>
    </source>
</evidence>
<feature type="region of interest" description="Disordered" evidence="2">
    <location>
        <begin position="442"/>
        <end position="466"/>
    </location>
</feature>
<feature type="region of interest" description="Disordered" evidence="2">
    <location>
        <begin position="376"/>
        <end position="409"/>
    </location>
</feature>
<comment type="caution">
    <text evidence="3">The sequence shown here is derived from an EMBL/GenBank/DDBJ whole genome shotgun (WGS) entry which is preliminary data.</text>
</comment>
<keyword evidence="1" id="KW-0175">Coiled coil</keyword>
<keyword evidence="4" id="KW-1185">Reference proteome</keyword>
<reference evidence="3 4" key="1">
    <citation type="journal article" date="2024" name="Nat. Commun.">
        <title>Phylogenomics reveals the evolutionary origins of lichenization in chlorophyte algae.</title>
        <authorList>
            <person name="Puginier C."/>
            <person name="Libourel C."/>
            <person name="Otte J."/>
            <person name="Skaloud P."/>
            <person name="Haon M."/>
            <person name="Grisel S."/>
            <person name="Petersen M."/>
            <person name="Berrin J.G."/>
            <person name="Delaux P.M."/>
            <person name="Dal Grande F."/>
            <person name="Keller J."/>
        </authorList>
    </citation>
    <scope>NUCLEOTIDE SEQUENCE [LARGE SCALE GENOMIC DNA]</scope>
    <source>
        <strain evidence="3 4">SAG 2043</strain>
    </source>
</reference>
<feature type="coiled-coil region" evidence="1">
    <location>
        <begin position="719"/>
        <end position="796"/>
    </location>
</feature>
<name>A0AAW1NZD9_9CHLO</name>